<keyword evidence="5" id="KW-0627">Porphyrin biosynthesis</keyword>
<dbReference type="PANTHER" id="PTHR38042:SF1">
    <property type="entry name" value="UROPORPHYRINOGEN-III SYNTHASE, CHLOROPLASTIC"/>
    <property type="match status" value="1"/>
</dbReference>
<evidence type="ECO:0000256" key="1">
    <source>
        <dbReference type="ARBA" id="ARBA00004772"/>
    </source>
</evidence>
<comment type="similarity">
    <text evidence="2">Belongs to the uroporphyrinogen-III synthase family.</text>
</comment>
<dbReference type="Gene3D" id="3.40.50.10090">
    <property type="match status" value="2"/>
</dbReference>
<sequence>MSRTLAGIGVVVTRPRSQADALIDRLRALGATVAPLPTIEIEPVDDPDSARALAAALEAADWLVFVSPGGVEVLLERFGGDGVVCPPNARVAAVGPGTARALRGRGWPVDASPAQGGGAAALLDSPAFDPAAGSNCVILAGEHGRALLADTLAARGVRVTRLGVYRAVVPDVDPAPVVAGWRAGWLQYTIVTSVTGLSHLRELVGPEGWEAACGSRLITVSERVAERARALGVHEVPVIAARPGDEGLIEALGQAAEASTGSHP</sequence>
<dbReference type="PANTHER" id="PTHR38042">
    <property type="entry name" value="UROPORPHYRINOGEN-III SYNTHASE, CHLOROPLASTIC"/>
    <property type="match status" value="1"/>
</dbReference>
<comment type="catalytic activity">
    <reaction evidence="8">
        <text>hydroxymethylbilane = uroporphyrinogen III + H2O</text>
        <dbReference type="Rhea" id="RHEA:18965"/>
        <dbReference type="ChEBI" id="CHEBI:15377"/>
        <dbReference type="ChEBI" id="CHEBI:57308"/>
        <dbReference type="ChEBI" id="CHEBI:57845"/>
        <dbReference type="EC" id="4.2.1.75"/>
    </reaction>
</comment>
<comment type="pathway">
    <text evidence="1">Porphyrin-containing compound metabolism; protoporphyrin-IX biosynthesis; coproporphyrinogen-III from 5-aminolevulinate: step 3/4.</text>
</comment>
<name>A0A5B8RBG3_9ZZZZ</name>
<keyword evidence="4 10" id="KW-0456">Lyase</keyword>
<dbReference type="EMBL" id="MN079078">
    <property type="protein sequence ID" value="QEA04027.1"/>
    <property type="molecule type" value="Genomic_DNA"/>
</dbReference>
<protein>
    <recommendedName>
        <fullName evidence="3">uroporphyrinogen-III synthase</fullName>
        <ecNumber evidence="3">4.2.1.75</ecNumber>
    </recommendedName>
    <alternativeName>
        <fullName evidence="7">Hydroxymethylbilane hydrolyase [cyclizing]</fullName>
    </alternativeName>
    <alternativeName>
        <fullName evidence="6">Uroporphyrinogen-III cosynthase</fullName>
    </alternativeName>
</protein>
<evidence type="ECO:0000256" key="5">
    <source>
        <dbReference type="ARBA" id="ARBA00023244"/>
    </source>
</evidence>
<dbReference type="EC" id="4.2.1.75" evidence="3"/>
<dbReference type="Pfam" id="PF02602">
    <property type="entry name" value="HEM4"/>
    <property type="match status" value="1"/>
</dbReference>
<organism evidence="10">
    <name type="scientific">uncultured organism</name>
    <dbReference type="NCBI Taxonomy" id="155900"/>
    <lineage>
        <taxon>unclassified sequences</taxon>
        <taxon>environmental samples</taxon>
    </lineage>
</organism>
<feature type="domain" description="Tetrapyrrole biosynthesis uroporphyrinogen III synthase" evidence="9">
    <location>
        <begin position="21"/>
        <end position="250"/>
    </location>
</feature>
<dbReference type="CDD" id="cd06578">
    <property type="entry name" value="HemD"/>
    <property type="match status" value="1"/>
</dbReference>
<evidence type="ECO:0000259" key="9">
    <source>
        <dbReference type="Pfam" id="PF02602"/>
    </source>
</evidence>
<evidence type="ECO:0000256" key="8">
    <source>
        <dbReference type="ARBA" id="ARBA00048617"/>
    </source>
</evidence>
<dbReference type="InterPro" id="IPR003754">
    <property type="entry name" value="4pyrrol_synth_uPrphyn_synth"/>
</dbReference>
<accession>A0A5B8RBG3</accession>
<evidence type="ECO:0000256" key="4">
    <source>
        <dbReference type="ARBA" id="ARBA00023239"/>
    </source>
</evidence>
<gene>
    <name evidence="10" type="primary">hemD</name>
    <name evidence="10" type="ORF">KBTEX_00328</name>
</gene>
<evidence type="ECO:0000256" key="2">
    <source>
        <dbReference type="ARBA" id="ARBA00008133"/>
    </source>
</evidence>
<dbReference type="InterPro" id="IPR036108">
    <property type="entry name" value="4pyrrol_syn_uPrphyn_synt_sf"/>
</dbReference>
<evidence type="ECO:0000256" key="7">
    <source>
        <dbReference type="ARBA" id="ARBA00032649"/>
    </source>
</evidence>
<reference evidence="10" key="1">
    <citation type="submission" date="2019-06" db="EMBL/GenBank/DDBJ databases">
        <authorList>
            <person name="Murdoch R.W."/>
            <person name="Fathepure B."/>
        </authorList>
    </citation>
    <scope>NUCLEOTIDE SEQUENCE</scope>
</reference>
<dbReference type="GO" id="GO:0004852">
    <property type="term" value="F:uroporphyrinogen-III synthase activity"/>
    <property type="evidence" value="ECO:0007669"/>
    <property type="project" value="UniProtKB-EC"/>
</dbReference>
<dbReference type="SUPFAM" id="SSF69618">
    <property type="entry name" value="HemD-like"/>
    <property type="match status" value="1"/>
</dbReference>
<dbReference type="AlphaFoldDB" id="A0A5B8RBG3"/>
<proteinExistence type="inferred from homology"/>
<dbReference type="GO" id="GO:0006780">
    <property type="term" value="P:uroporphyrinogen III biosynthetic process"/>
    <property type="evidence" value="ECO:0007669"/>
    <property type="project" value="InterPro"/>
</dbReference>
<evidence type="ECO:0000313" key="10">
    <source>
        <dbReference type="EMBL" id="QEA04027.1"/>
    </source>
</evidence>
<evidence type="ECO:0000256" key="6">
    <source>
        <dbReference type="ARBA" id="ARBA00031702"/>
    </source>
</evidence>
<evidence type="ECO:0000256" key="3">
    <source>
        <dbReference type="ARBA" id="ARBA00013109"/>
    </source>
</evidence>
<dbReference type="InterPro" id="IPR039793">
    <property type="entry name" value="UROS/Hem4"/>
</dbReference>